<comment type="caution">
    <text evidence="1">The sequence shown here is derived from an EMBL/GenBank/DDBJ whole genome shotgun (WGS) entry which is preliminary data.</text>
</comment>
<evidence type="ECO:0000313" key="2">
    <source>
        <dbReference type="Proteomes" id="UP001362999"/>
    </source>
</evidence>
<evidence type="ECO:0000313" key="1">
    <source>
        <dbReference type="EMBL" id="KAK7017852.1"/>
    </source>
</evidence>
<name>A0AAW0AXY6_9AGAR</name>
<proteinExistence type="predicted"/>
<protein>
    <recommendedName>
        <fullName evidence="3">F-box domain-containing protein</fullName>
    </recommendedName>
</protein>
<dbReference type="AlphaFoldDB" id="A0AAW0AXY6"/>
<gene>
    <name evidence="1" type="ORF">R3P38DRAFT_3201512</name>
</gene>
<sequence>MSRRLTQINEASYQEHLRRLIGGIRADIDAARSRTEAITEAIGERMEGITSDEMHLLVGEKLSVGLEIGRLTGTLVVLSRDISPVARVPLDVLLEIFLLTEHNRQVNGRGPIPTAPWRLGHVCRSWRDAALGYPLLWTDFTFNSVYITACYKTRPNPALEYPLAAVQAQLRLSCAAPISVAFRMHGQVGSPEDLGSAEHVAALWDILIPESHRWFRLSLSATGWSTAVPLAALPRIRGRLDQLQHLVVGGIATEWETVHRDVFAVAPRLRQVEFDIDVSFMEAAIPLTFPWAQLTHLQITAATDSGLDFLPSAQNLQRLTYHVPVDSFPERPSTPFTLPHLSDLTLGIYGDEILSCLSSPNLRRVALDNTCEYTEVPEIQDEEDRLRLLAALIRRSGCSLETLRFESIVETAETLAVLELCPNLTSLYLGEAQSYAPSVLPEMFVALTLEPGATPLCTKVGSFGVDHWHNTSEDFYNSLCHMIESRWNIPSDLRYLKNLDLPSYNEPPFDTARLESLARDGLCITRFHFRTSPVRS</sequence>
<dbReference type="EMBL" id="JAWWNJ010000047">
    <property type="protein sequence ID" value="KAK7017852.1"/>
    <property type="molecule type" value="Genomic_DNA"/>
</dbReference>
<dbReference type="Gene3D" id="3.80.10.10">
    <property type="entry name" value="Ribonuclease Inhibitor"/>
    <property type="match status" value="1"/>
</dbReference>
<dbReference type="SUPFAM" id="SSF52047">
    <property type="entry name" value="RNI-like"/>
    <property type="match status" value="1"/>
</dbReference>
<reference evidence="1 2" key="1">
    <citation type="journal article" date="2024" name="J Genomics">
        <title>Draft genome sequencing and assembly of Favolaschia claudopus CIRM-BRFM 2984 isolated from oak limbs.</title>
        <authorList>
            <person name="Navarro D."/>
            <person name="Drula E."/>
            <person name="Chaduli D."/>
            <person name="Cazenave R."/>
            <person name="Ahrendt S."/>
            <person name="Wang J."/>
            <person name="Lipzen A."/>
            <person name="Daum C."/>
            <person name="Barry K."/>
            <person name="Grigoriev I.V."/>
            <person name="Favel A."/>
            <person name="Rosso M.N."/>
            <person name="Martin F."/>
        </authorList>
    </citation>
    <scope>NUCLEOTIDE SEQUENCE [LARGE SCALE GENOMIC DNA]</scope>
    <source>
        <strain evidence="1 2">CIRM-BRFM 2984</strain>
    </source>
</reference>
<keyword evidence="2" id="KW-1185">Reference proteome</keyword>
<dbReference type="InterPro" id="IPR032675">
    <property type="entry name" value="LRR_dom_sf"/>
</dbReference>
<dbReference type="Proteomes" id="UP001362999">
    <property type="component" value="Unassembled WGS sequence"/>
</dbReference>
<accession>A0AAW0AXY6</accession>
<organism evidence="1 2">
    <name type="scientific">Favolaschia claudopus</name>
    <dbReference type="NCBI Taxonomy" id="2862362"/>
    <lineage>
        <taxon>Eukaryota</taxon>
        <taxon>Fungi</taxon>
        <taxon>Dikarya</taxon>
        <taxon>Basidiomycota</taxon>
        <taxon>Agaricomycotina</taxon>
        <taxon>Agaricomycetes</taxon>
        <taxon>Agaricomycetidae</taxon>
        <taxon>Agaricales</taxon>
        <taxon>Marasmiineae</taxon>
        <taxon>Mycenaceae</taxon>
        <taxon>Favolaschia</taxon>
    </lineage>
</organism>
<evidence type="ECO:0008006" key="3">
    <source>
        <dbReference type="Google" id="ProtNLM"/>
    </source>
</evidence>